<dbReference type="KEGG" id="halg:HUG10_17190"/>
<protein>
    <recommendedName>
        <fullName evidence="3">Small CPxCG-related zinc finger protein</fullName>
    </recommendedName>
</protein>
<accession>A0A7D5KY04</accession>
<dbReference type="RefSeq" id="WP_179170732.1">
    <property type="nucleotide sequence ID" value="NZ_CP058529.1"/>
</dbReference>
<evidence type="ECO:0000313" key="2">
    <source>
        <dbReference type="Proteomes" id="UP000509750"/>
    </source>
</evidence>
<dbReference type="OrthoDB" id="165365at2157"/>
<keyword evidence="2" id="KW-1185">Reference proteome</keyword>
<dbReference type="EMBL" id="CP058529">
    <property type="protein sequence ID" value="QLG29158.1"/>
    <property type="molecule type" value="Genomic_DNA"/>
</dbReference>
<dbReference type="Pfam" id="PF24443">
    <property type="entry name" value="DUF7562"/>
    <property type="match status" value="1"/>
</dbReference>
<evidence type="ECO:0008006" key="3">
    <source>
        <dbReference type="Google" id="ProtNLM"/>
    </source>
</evidence>
<dbReference type="GeneID" id="56030605"/>
<dbReference type="InterPro" id="IPR055984">
    <property type="entry name" value="DUF7562"/>
</dbReference>
<dbReference type="Proteomes" id="UP000509750">
    <property type="component" value="Chromosome"/>
</dbReference>
<sequence>MWGARPNRDGQSVICIACGDSLSRRQAREYDKEGDRWDRQGKEFEYLCKSCHREQCHQPRGDLESLLLDLEAERDGHLDAEGFLRAYSDAVRERYGTVEPDAERDTDSGRD</sequence>
<reference evidence="1 2" key="1">
    <citation type="submission" date="2020-07" db="EMBL/GenBank/DDBJ databases">
        <title>Gai3-2, isolated from salt lake.</title>
        <authorList>
            <person name="Cui H."/>
            <person name="Shi X."/>
        </authorList>
    </citation>
    <scope>NUCLEOTIDE SEQUENCE [LARGE SCALE GENOMIC DNA]</scope>
    <source>
        <strain evidence="1 2">Gai3-2</strain>
    </source>
</reference>
<dbReference type="AlphaFoldDB" id="A0A7D5KY04"/>
<proteinExistence type="predicted"/>
<organism evidence="1 2">
    <name type="scientific">Halorarum halophilum</name>
    <dbReference type="NCBI Taxonomy" id="2743090"/>
    <lineage>
        <taxon>Archaea</taxon>
        <taxon>Methanobacteriati</taxon>
        <taxon>Methanobacteriota</taxon>
        <taxon>Stenosarchaea group</taxon>
        <taxon>Halobacteria</taxon>
        <taxon>Halobacteriales</taxon>
        <taxon>Haloferacaceae</taxon>
        <taxon>Halorarum</taxon>
    </lineage>
</organism>
<name>A0A7D5KY04_9EURY</name>
<evidence type="ECO:0000313" key="1">
    <source>
        <dbReference type="EMBL" id="QLG29158.1"/>
    </source>
</evidence>
<gene>
    <name evidence="1" type="ORF">HUG10_17190</name>
</gene>